<evidence type="ECO:0008006" key="3">
    <source>
        <dbReference type="Google" id="ProtNLM"/>
    </source>
</evidence>
<reference evidence="2" key="1">
    <citation type="submission" date="2016-11" db="EMBL/GenBank/DDBJ databases">
        <authorList>
            <person name="Varghese N."/>
            <person name="Submissions S."/>
        </authorList>
    </citation>
    <scope>NUCLEOTIDE SEQUENCE [LARGE SCALE GENOMIC DNA]</scope>
    <source>
        <strain evidence="2">DSM 27619</strain>
    </source>
</reference>
<name>A0A1M5H1T6_9FLAO</name>
<dbReference type="STRING" id="1416778.SAMN05443633_11049"/>
<organism evidence="1 2">
    <name type="scientific">Chryseobacterium arachidis</name>
    <dbReference type="NCBI Taxonomy" id="1416778"/>
    <lineage>
        <taxon>Bacteria</taxon>
        <taxon>Pseudomonadati</taxon>
        <taxon>Bacteroidota</taxon>
        <taxon>Flavobacteriia</taxon>
        <taxon>Flavobacteriales</taxon>
        <taxon>Weeksellaceae</taxon>
        <taxon>Chryseobacterium group</taxon>
        <taxon>Chryseobacterium</taxon>
    </lineage>
</organism>
<accession>A0A1M5H1T6</accession>
<evidence type="ECO:0000313" key="1">
    <source>
        <dbReference type="EMBL" id="SHG09888.1"/>
    </source>
</evidence>
<sequence length="350" mass="40306">MNFFNRLKNIISDITEDEFPKDYVDDGKEYHVIPEPYDFTYSSVKGDFRLDRLANGFCASWKKFIVSRDWNGNVLYTIDGFGRSVAVSPDKTKIVTTSDDKEIAIFDAQNGQLLASAASKSYISELVWTKNNYIVGSNSDTLFVFDSDCNFIKTIDQINGNDFEFISGLCLHSKNEDYITVLESNGDRISILNFKTGETVKTKELRNSGELFYSEENRVFWIPFERRNFVLTLNEDLEEIKKHYYNGKHGVHHSGQDEDDPACTAWTTLPALSPNGKRFLVNDRSGLLSLISANSEDLTYRTFTRNLIDYAYAMIWEDDNHFVALLDNYRVIKVNIRGTEPIFLKRDNQY</sequence>
<dbReference type="EMBL" id="FQUT01000010">
    <property type="protein sequence ID" value="SHG09888.1"/>
    <property type="molecule type" value="Genomic_DNA"/>
</dbReference>
<dbReference type="OrthoDB" id="1489294at2"/>
<dbReference type="Gene3D" id="2.130.10.10">
    <property type="entry name" value="YVTN repeat-like/Quinoprotein amine dehydrogenase"/>
    <property type="match status" value="1"/>
</dbReference>
<proteinExistence type="predicted"/>
<dbReference type="RefSeq" id="WP_072960483.1">
    <property type="nucleotide sequence ID" value="NZ_FQUT01000010.1"/>
</dbReference>
<dbReference type="InterPro" id="IPR015943">
    <property type="entry name" value="WD40/YVTN_repeat-like_dom_sf"/>
</dbReference>
<dbReference type="AlphaFoldDB" id="A0A1M5H1T6"/>
<dbReference type="SUPFAM" id="SSF50998">
    <property type="entry name" value="Quinoprotein alcohol dehydrogenase-like"/>
    <property type="match status" value="1"/>
</dbReference>
<protein>
    <recommendedName>
        <fullName evidence="3">WD40 repeat domain-containing protein</fullName>
    </recommendedName>
</protein>
<dbReference type="InterPro" id="IPR001680">
    <property type="entry name" value="WD40_rpt"/>
</dbReference>
<gene>
    <name evidence="1" type="ORF">SAMN05443633_11049</name>
</gene>
<dbReference type="Proteomes" id="UP000184518">
    <property type="component" value="Unassembled WGS sequence"/>
</dbReference>
<dbReference type="InterPro" id="IPR011047">
    <property type="entry name" value="Quinoprotein_ADH-like_sf"/>
</dbReference>
<keyword evidence="2" id="KW-1185">Reference proteome</keyword>
<dbReference type="SMART" id="SM00320">
    <property type="entry name" value="WD40"/>
    <property type="match status" value="2"/>
</dbReference>
<evidence type="ECO:0000313" key="2">
    <source>
        <dbReference type="Proteomes" id="UP000184518"/>
    </source>
</evidence>